<evidence type="ECO:0000256" key="1">
    <source>
        <dbReference type="SAM" id="MobiDB-lite"/>
    </source>
</evidence>
<accession>R4YJY5</accession>
<keyword evidence="3" id="KW-1185">Reference proteome</keyword>
<protein>
    <submittedName>
        <fullName evidence="2">Uncharacterized protein</fullName>
    </submittedName>
</protein>
<name>R4YJY5_OLEAN</name>
<dbReference type="EMBL" id="FO203512">
    <property type="protein sequence ID" value="CCK74602.1"/>
    <property type="molecule type" value="Genomic_DNA"/>
</dbReference>
<reference evidence="2 3" key="1">
    <citation type="journal article" date="2013" name="Nat. Commun.">
        <title>Genome sequence and functional genomic analysis of the oil-degrading bacterium Oleispira antarctica.</title>
        <authorList>
            <person name="Kube M."/>
            <person name="Chernikova T.N."/>
            <person name="Al-Ramahi Y."/>
            <person name="Beloqui A."/>
            <person name="Lopez-Cortez N."/>
            <person name="Guazzaroni M.E."/>
            <person name="Heipieper H.J."/>
            <person name="Klages S."/>
            <person name="Kotsyurbenko O.R."/>
            <person name="Langer I."/>
            <person name="Nechitaylo T.Y."/>
            <person name="Lunsdorf H."/>
            <person name="Fernandez M."/>
            <person name="Juarez S."/>
            <person name="Ciordia S."/>
            <person name="Singer A."/>
            <person name="Kagan O."/>
            <person name="Egorova O."/>
            <person name="Petit P.A."/>
            <person name="Stogios P."/>
            <person name="Kim Y."/>
            <person name="Tchigvintsev A."/>
            <person name="Flick R."/>
            <person name="Denaro R."/>
            <person name="Genovese M."/>
            <person name="Albar J.P."/>
            <person name="Reva O.N."/>
            <person name="Martinez-Gomariz M."/>
            <person name="Tran H."/>
            <person name="Ferrer M."/>
            <person name="Savchenko A."/>
            <person name="Yakunin A.F."/>
            <person name="Yakimov M.M."/>
            <person name="Golyshina O.V."/>
            <person name="Reinhardt R."/>
            <person name="Golyshin P.N."/>
        </authorList>
    </citation>
    <scope>NUCLEOTIDE SEQUENCE [LARGE SCALE GENOMIC DNA]</scope>
</reference>
<feature type="region of interest" description="Disordered" evidence="1">
    <location>
        <begin position="1"/>
        <end position="60"/>
    </location>
</feature>
<gene>
    <name evidence="2" type="ORF">OLEAN_C04260</name>
</gene>
<sequence length="60" mass="6614">MSHCCGGCGGEDPSKKKTNVVSEVEEQKSSEKKMNEAKSKNDTKVGTWQPEKNNVFKVPD</sequence>
<evidence type="ECO:0000313" key="3">
    <source>
        <dbReference type="Proteomes" id="UP000032749"/>
    </source>
</evidence>
<proteinExistence type="predicted"/>
<dbReference type="Proteomes" id="UP000032749">
    <property type="component" value="Chromosome"/>
</dbReference>
<dbReference type="AlphaFoldDB" id="R4YJY5"/>
<dbReference type="STRING" id="698738.OLEAN_C04260"/>
<dbReference type="KEGG" id="oai:OLEAN_C04260"/>
<feature type="compositionally biased region" description="Basic and acidic residues" evidence="1">
    <location>
        <begin position="25"/>
        <end position="43"/>
    </location>
</feature>
<evidence type="ECO:0000313" key="2">
    <source>
        <dbReference type="EMBL" id="CCK74602.1"/>
    </source>
</evidence>
<dbReference type="HOGENOM" id="CLU_2937074_0_0_6"/>
<organism evidence="2 3">
    <name type="scientific">Oleispira antarctica RB-8</name>
    <dbReference type="NCBI Taxonomy" id="698738"/>
    <lineage>
        <taxon>Bacteria</taxon>
        <taxon>Pseudomonadati</taxon>
        <taxon>Pseudomonadota</taxon>
        <taxon>Gammaproteobacteria</taxon>
        <taxon>Oceanospirillales</taxon>
        <taxon>Oceanospirillaceae</taxon>
        <taxon>Oleispira</taxon>
    </lineage>
</organism>